<evidence type="ECO:0000313" key="3">
    <source>
        <dbReference type="Proteomes" id="UP001056635"/>
    </source>
</evidence>
<dbReference type="PANTHER" id="PTHR30348">
    <property type="entry name" value="UNCHARACTERIZED PROTEIN YECE"/>
    <property type="match status" value="1"/>
</dbReference>
<dbReference type="SUPFAM" id="SSF117396">
    <property type="entry name" value="TM1631-like"/>
    <property type="match status" value="1"/>
</dbReference>
<dbReference type="InterPro" id="IPR036520">
    <property type="entry name" value="UPF0759_sf"/>
</dbReference>
<reference evidence="2" key="1">
    <citation type="submission" date="2021-09" db="EMBL/GenBank/DDBJ databases">
        <title>First case of bloodstream infection caused by Mixta hanseatica sp. nov., a member of the Erwiniaceae family.</title>
        <authorList>
            <person name="Both A."/>
            <person name="Huang J."/>
            <person name="Wenzel P."/>
            <person name="Aepfelbacher M."/>
            <person name="Rohde H."/>
            <person name="Christner M."/>
            <person name="Hentschke M."/>
        </authorList>
    </citation>
    <scope>NUCLEOTIDE SEQUENCE</scope>
    <source>
        <strain evidence="2">X22927</strain>
    </source>
</reference>
<evidence type="ECO:0000256" key="1">
    <source>
        <dbReference type="SAM" id="MobiDB-lite"/>
    </source>
</evidence>
<sequence length="273" mass="31180">MTFRLGLPQWQHPHWKRYGLETLADYARYFNCVEGNTTLYALPKAEVVLRWRDMTSDDFRFCFKFPATISHQAALRDCDELLETFFRTLDPLSARIGQYWLQLPAAFGPDSLAALWAFLDRLPGAFRYGVEVRHAAFFAKGEAERALNRGLHQRGVNRVILDSRPVHASTSVTPATRDAQAKKPKVPPHAIMTASDPMVRFIGSESPQENQVWFEDWLAKLPGWQEKGTPWLFIHTPDIGEVLDLVQTLWPRLQQALPQVGAPPDWPQQAALF</sequence>
<dbReference type="Gene3D" id="3.20.20.410">
    <property type="entry name" value="Protein of unknown function UPF0759"/>
    <property type="match status" value="1"/>
</dbReference>
<dbReference type="NCBIfam" id="NF007637">
    <property type="entry name" value="PRK10302.1"/>
    <property type="match status" value="1"/>
</dbReference>
<dbReference type="Pfam" id="PF01904">
    <property type="entry name" value="DUF72"/>
    <property type="match status" value="1"/>
</dbReference>
<dbReference type="PANTHER" id="PTHR30348:SF9">
    <property type="entry name" value="UPF0759 PROTEIN YECE"/>
    <property type="match status" value="1"/>
</dbReference>
<proteinExistence type="predicted"/>
<evidence type="ECO:0000313" key="2">
    <source>
        <dbReference type="EMBL" id="UQY42675.1"/>
    </source>
</evidence>
<feature type="region of interest" description="Disordered" evidence="1">
    <location>
        <begin position="168"/>
        <end position="189"/>
    </location>
</feature>
<dbReference type="EMBL" id="CP082904">
    <property type="protein sequence ID" value="UQY42675.1"/>
    <property type="molecule type" value="Genomic_DNA"/>
</dbReference>
<dbReference type="Proteomes" id="UP001056635">
    <property type="component" value="Chromosome"/>
</dbReference>
<protein>
    <submittedName>
        <fullName evidence="2">DUF72 domain-containing protein</fullName>
    </submittedName>
</protein>
<dbReference type="InterPro" id="IPR002763">
    <property type="entry name" value="DUF72"/>
</dbReference>
<organism evidence="2 3">
    <name type="scientific">Mixta hanseatica</name>
    <dbReference type="NCBI Taxonomy" id="2872648"/>
    <lineage>
        <taxon>Bacteria</taxon>
        <taxon>Pseudomonadati</taxon>
        <taxon>Pseudomonadota</taxon>
        <taxon>Gammaproteobacteria</taxon>
        <taxon>Enterobacterales</taxon>
        <taxon>Erwiniaceae</taxon>
        <taxon>Mixta</taxon>
    </lineage>
</organism>
<gene>
    <name evidence="2" type="ORF">K6958_12040</name>
</gene>
<name>A0ABY4R408_9GAMM</name>
<dbReference type="RefSeq" id="WP_249891329.1">
    <property type="nucleotide sequence ID" value="NZ_CP082904.1"/>
</dbReference>
<accession>A0ABY4R408</accession>
<keyword evidence="3" id="KW-1185">Reference proteome</keyword>